<evidence type="ECO:0000256" key="1">
    <source>
        <dbReference type="SAM" id="MobiDB-lite"/>
    </source>
</evidence>
<name>A0A915KAC4_ROMCU</name>
<accession>A0A915KAC4</accession>
<keyword evidence="2" id="KW-1185">Reference proteome</keyword>
<dbReference type="AlphaFoldDB" id="A0A915KAC4"/>
<feature type="region of interest" description="Disordered" evidence="1">
    <location>
        <begin position="173"/>
        <end position="210"/>
    </location>
</feature>
<reference evidence="3" key="1">
    <citation type="submission" date="2022-11" db="UniProtKB">
        <authorList>
            <consortium name="WormBaseParasite"/>
        </authorList>
    </citation>
    <scope>IDENTIFICATION</scope>
</reference>
<protein>
    <submittedName>
        <fullName evidence="3">Uncharacterized protein</fullName>
    </submittedName>
</protein>
<evidence type="ECO:0000313" key="3">
    <source>
        <dbReference type="WBParaSite" id="nRc.2.0.1.t35070-RA"/>
    </source>
</evidence>
<proteinExistence type="predicted"/>
<sequence length="210" mass="23750">MMKVMTDADVIHTYIRSKSFCRWMTGVEVKGRAGVSGISALVAKSLVVVVPVIVADCELLLSDRGRRLPICQRRLVGKQQKHDEATSNFFVFYLQRIILNNFEQGVNTEIGRGVHGFGGRGHIQQNVFFFFVDPVNYIPHGRPLNPNLKSTSAGRLTHRCFWSHWAKSRQWNQNSREWTARRSPRTNRVKSGPPRIGPVVGGRISPTTKP</sequence>
<dbReference type="Proteomes" id="UP000887565">
    <property type="component" value="Unplaced"/>
</dbReference>
<organism evidence="2 3">
    <name type="scientific">Romanomermis culicivorax</name>
    <name type="common">Nematode worm</name>
    <dbReference type="NCBI Taxonomy" id="13658"/>
    <lineage>
        <taxon>Eukaryota</taxon>
        <taxon>Metazoa</taxon>
        <taxon>Ecdysozoa</taxon>
        <taxon>Nematoda</taxon>
        <taxon>Enoplea</taxon>
        <taxon>Dorylaimia</taxon>
        <taxon>Mermithida</taxon>
        <taxon>Mermithoidea</taxon>
        <taxon>Mermithidae</taxon>
        <taxon>Romanomermis</taxon>
    </lineage>
</organism>
<evidence type="ECO:0000313" key="2">
    <source>
        <dbReference type="Proteomes" id="UP000887565"/>
    </source>
</evidence>
<feature type="compositionally biased region" description="Low complexity" evidence="1">
    <location>
        <begin position="192"/>
        <end position="204"/>
    </location>
</feature>
<dbReference type="WBParaSite" id="nRc.2.0.1.t35070-RA">
    <property type="protein sequence ID" value="nRc.2.0.1.t35070-RA"/>
    <property type="gene ID" value="nRc.2.0.1.g35070"/>
</dbReference>